<sequence length="88" mass="9304">MGDAPREKPFPDRNVGRVDRLPGIENARAPGNGDAASFTGRATHSTRTGNASLAHAQSFFPPQPQEKTTVATCGTTVVVRDATVTLWA</sequence>
<organism evidence="2 3">
    <name type="scientific">Burkholderia cenocepacia</name>
    <dbReference type="NCBI Taxonomy" id="95486"/>
    <lineage>
        <taxon>Bacteria</taxon>
        <taxon>Pseudomonadati</taxon>
        <taxon>Pseudomonadota</taxon>
        <taxon>Betaproteobacteria</taxon>
        <taxon>Burkholderiales</taxon>
        <taxon>Burkholderiaceae</taxon>
        <taxon>Burkholderia</taxon>
        <taxon>Burkholderia cepacia complex</taxon>
    </lineage>
</organism>
<dbReference type="EMBL" id="JYMX02000001">
    <property type="protein sequence ID" value="MCW3710055.1"/>
    <property type="molecule type" value="Genomic_DNA"/>
</dbReference>
<evidence type="ECO:0000313" key="2">
    <source>
        <dbReference type="EMBL" id="MCW3710055.1"/>
    </source>
</evidence>
<evidence type="ECO:0000313" key="3">
    <source>
        <dbReference type="Proteomes" id="UP000191686"/>
    </source>
</evidence>
<gene>
    <name evidence="2" type="ORF">UE95_002050</name>
</gene>
<feature type="compositionally biased region" description="Basic and acidic residues" evidence="1">
    <location>
        <begin position="1"/>
        <end position="22"/>
    </location>
</feature>
<comment type="caution">
    <text evidence="2">The sequence shown here is derived from an EMBL/GenBank/DDBJ whole genome shotgun (WGS) entry which is preliminary data.</text>
</comment>
<name>A0ABD4U6M0_9BURK</name>
<proteinExistence type="predicted"/>
<accession>A0ABD4U6M0</accession>
<feature type="compositionally biased region" description="Polar residues" evidence="1">
    <location>
        <begin position="40"/>
        <end position="51"/>
    </location>
</feature>
<dbReference type="AlphaFoldDB" id="A0ABD4U6M0"/>
<reference evidence="2 3" key="2">
    <citation type="journal article" date="2017" name="Front. Microbiol.">
        <title>Genomics Reveals a Unique Clone of Burkholderia cenocepacia Harboring an Actively Excising Novel Genomic Island.</title>
        <authorList>
            <person name="Patil P.P."/>
            <person name="Mali S."/>
            <person name="Midha S."/>
            <person name="Gautam V."/>
            <person name="Dash L."/>
            <person name="Kumar S."/>
            <person name="Shastri J."/>
            <person name="Singhal L."/>
            <person name="Patil P.B."/>
        </authorList>
    </citation>
    <scope>NUCLEOTIDE SEQUENCE [LARGE SCALE GENOMIC DNA]</scope>
    <source>
        <strain evidence="2 3">BC-19</strain>
    </source>
</reference>
<feature type="region of interest" description="Disordered" evidence="1">
    <location>
        <begin position="1"/>
        <end position="69"/>
    </location>
</feature>
<dbReference type="RefSeq" id="WP_080322477.1">
    <property type="nucleotide sequence ID" value="NZ_CAJPGF010000016.1"/>
</dbReference>
<evidence type="ECO:0000256" key="1">
    <source>
        <dbReference type="SAM" id="MobiDB-lite"/>
    </source>
</evidence>
<reference evidence="2 3" key="1">
    <citation type="journal article" date="2017" name="Front. Microbiol.">
        <title>Genomics reveals a unique clone of Burkholderia cenocepacia harbouring an actively excising novel genomic island.</title>
        <authorList>
            <person name="Patil P."/>
            <person name="Mali S."/>
            <person name="Midha S."/>
            <person name="Gautam V."/>
            <person name="Dash L."/>
            <person name="Kumar S."/>
            <person name="Shastri J."/>
            <person name="Singhal L."/>
            <person name="Patil P.B."/>
        </authorList>
    </citation>
    <scope>NUCLEOTIDE SEQUENCE [LARGE SCALE GENOMIC DNA]</scope>
    <source>
        <strain evidence="2 3">BC-19</strain>
    </source>
</reference>
<protein>
    <submittedName>
        <fullName evidence="2">Uncharacterized protein</fullName>
    </submittedName>
</protein>
<dbReference type="Proteomes" id="UP000191686">
    <property type="component" value="Unassembled WGS sequence"/>
</dbReference>